<dbReference type="Proteomes" id="UP000433737">
    <property type="component" value="Unassembled WGS sequence"/>
</dbReference>
<proteinExistence type="predicted"/>
<sequence>MNSLFKLLFHPRYQSEASAAEAPAAGGDAGAPAATTGTESSPAAQDGTPAAQQDGAAKPEGESADKKPEAEGDKPEAEKTGDKKDGDKEGDKKPEGAPEAYEFKAPEGGELDKEAVSQFEPIARELNLSQEQAQKLVDLYGTKVMPQLMKQQAETWQKQVADWGTAAKEDAEIGGDKFDGNLTRAKQAMDKFATPQLREFLESTGMGNHPELIRVFVKVGAAMSEDSLVTSNEKGQRSAADVLYGKN</sequence>
<feature type="compositionally biased region" description="Low complexity" evidence="1">
    <location>
        <begin position="16"/>
        <end position="44"/>
    </location>
</feature>
<reference evidence="2 3" key="1">
    <citation type="submission" date="2019-10" db="EMBL/GenBank/DDBJ databases">
        <authorList>
            <person name="Karimi E."/>
        </authorList>
    </citation>
    <scope>NUCLEOTIDE SEQUENCE [LARGE SCALE GENOMIC DNA]</scope>
    <source>
        <strain evidence="2">Pantoea sp. 111</strain>
    </source>
</reference>
<name>A0AAX3J3I6_9GAMM</name>
<accession>A0AAX3J3I6</accession>
<evidence type="ECO:0000313" key="2">
    <source>
        <dbReference type="EMBL" id="VXB51994.1"/>
    </source>
</evidence>
<feature type="compositionally biased region" description="Basic and acidic residues" evidence="1">
    <location>
        <begin position="57"/>
        <end position="115"/>
    </location>
</feature>
<organism evidence="2 3">
    <name type="scientific">Pantoea brenneri</name>
    <dbReference type="NCBI Taxonomy" id="472694"/>
    <lineage>
        <taxon>Bacteria</taxon>
        <taxon>Pseudomonadati</taxon>
        <taxon>Pseudomonadota</taxon>
        <taxon>Gammaproteobacteria</taxon>
        <taxon>Enterobacterales</taxon>
        <taxon>Erwiniaceae</taxon>
        <taxon>Pantoea</taxon>
    </lineage>
</organism>
<comment type="caution">
    <text evidence="2">The sequence shown here is derived from an EMBL/GenBank/DDBJ whole genome shotgun (WGS) entry which is preliminary data.</text>
</comment>
<evidence type="ECO:0000256" key="1">
    <source>
        <dbReference type="SAM" id="MobiDB-lite"/>
    </source>
</evidence>
<dbReference type="AlphaFoldDB" id="A0AAX3J3I6"/>
<feature type="region of interest" description="Disordered" evidence="1">
    <location>
        <begin position="16"/>
        <end position="118"/>
    </location>
</feature>
<protein>
    <submittedName>
        <fullName evidence="2">Endoprotease</fullName>
    </submittedName>
</protein>
<gene>
    <name evidence="2" type="ORF">PANT111_150139</name>
</gene>
<dbReference type="RefSeq" id="WP_159223347.1">
    <property type="nucleotide sequence ID" value="NZ_LR733469.1"/>
</dbReference>
<dbReference type="EMBL" id="CABWMH010000007">
    <property type="protein sequence ID" value="VXB51994.1"/>
    <property type="molecule type" value="Genomic_DNA"/>
</dbReference>
<evidence type="ECO:0000313" key="3">
    <source>
        <dbReference type="Proteomes" id="UP000433737"/>
    </source>
</evidence>
<feature type="region of interest" description="Disordered" evidence="1">
    <location>
        <begin position="228"/>
        <end position="247"/>
    </location>
</feature>